<accession>A0A7X6I2J6</accession>
<dbReference type="PANTHER" id="PTHR43300">
    <property type="entry name" value="ACETYLTRANSFERASE"/>
    <property type="match status" value="1"/>
</dbReference>
<dbReference type="CDD" id="cd03360">
    <property type="entry name" value="LbH_AT_putative"/>
    <property type="match status" value="1"/>
</dbReference>
<feature type="domain" description="PglD N-terminal" evidence="3">
    <location>
        <begin position="3"/>
        <end position="75"/>
    </location>
</feature>
<dbReference type="Pfam" id="PF17836">
    <property type="entry name" value="PglD_N"/>
    <property type="match status" value="1"/>
</dbReference>
<gene>
    <name evidence="4" type="ORF">HED35_02295</name>
</gene>
<dbReference type="Gene3D" id="2.160.10.10">
    <property type="entry name" value="Hexapeptide repeat proteins"/>
    <property type="match status" value="1"/>
</dbReference>
<dbReference type="Gene3D" id="3.40.50.20">
    <property type="match status" value="1"/>
</dbReference>
<dbReference type="PANTHER" id="PTHR43300:SF7">
    <property type="entry name" value="UDP-N-ACETYLBACILLOSAMINE N-ACETYLTRANSFERASE"/>
    <property type="match status" value="1"/>
</dbReference>
<name>A0A7X6I2J6_9ENTE</name>
<dbReference type="GO" id="GO:0016740">
    <property type="term" value="F:transferase activity"/>
    <property type="evidence" value="ECO:0007669"/>
    <property type="project" value="UniProtKB-KW"/>
</dbReference>
<evidence type="ECO:0000256" key="1">
    <source>
        <dbReference type="PIRSR" id="PIRSR620019-1"/>
    </source>
</evidence>
<keyword evidence="4" id="KW-0808">Transferase</keyword>
<evidence type="ECO:0000256" key="2">
    <source>
        <dbReference type="PIRSR" id="PIRSR620019-2"/>
    </source>
</evidence>
<proteinExistence type="predicted"/>
<dbReference type="InterPro" id="IPR011004">
    <property type="entry name" value="Trimer_LpxA-like_sf"/>
</dbReference>
<dbReference type="RefSeq" id="WP_167806190.1">
    <property type="nucleotide sequence ID" value="NZ_JAAVMB010000001.1"/>
</dbReference>
<protein>
    <submittedName>
        <fullName evidence="4">Acetyltransferase</fullName>
    </submittedName>
</protein>
<dbReference type="InterPro" id="IPR020019">
    <property type="entry name" value="AcTrfase_PglD-like"/>
</dbReference>
<feature type="binding site" evidence="2">
    <location>
        <position position="67"/>
    </location>
    <ligand>
        <name>substrate</name>
    </ligand>
</feature>
<dbReference type="InterPro" id="IPR050179">
    <property type="entry name" value="Trans_hexapeptide_repeat"/>
</dbReference>
<dbReference type="SUPFAM" id="SSF51161">
    <property type="entry name" value="Trimeric LpxA-like enzymes"/>
    <property type="match status" value="1"/>
</dbReference>
<organism evidence="4 5">
    <name type="scientific">Vagococcus fluvialis</name>
    <dbReference type="NCBI Taxonomy" id="2738"/>
    <lineage>
        <taxon>Bacteria</taxon>
        <taxon>Bacillati</taxon>
        <taxon>Bacillota</taxon>
        <taxon>Bacilli</taxon>
        <taxon>Lactobacillales</taxon>
        <taxon>Enterococcaceae</taxon>
        <taxon>Vagococcus</taxon>
    </lineage>
</organism>
<dbReference type="EMBL" id="JAAVMB010000001">
    <property type="protein sequence ID" value="NKC66909.1"/>
    <property type="molecule type" value="Genomic_DNA"/>
</dbReference>
<sequence>MKRLIIIGAGGHGKVCAEIAKDMNCWNEICFLDDSFPKNKKCLDFNIVGGIKEICIYKNHDFFVAIGNNKVRGELILSLLNKQINIATLIHPTAYISEYSSIGIGTSVHQFAVVNTDTKIGRGCIINTSSIIEHENTIADFVHISPNVSLGGQVSIGEYSWIGIGSTLVNNISIMMKTTIGAGSIVISSPINNGILKGLIK</sequence>
<dbReference type="NCBIfam" id="TIGR03570">
    <property type="entry name" value="NeuD_NnaD"/>
    <property type="match status" value="1"/>
</dbReference>
<dbReference type="Proteomes" id="UP000521358">
    <property type="component" value="Unassembled WGS sequence"/>
</dbReference>
<comment type="caution">
    <text evidence="4">The sequence shown here is derived from an EMBL/GenBank/DDBJ whole genome shotgun (WGS) entry which is preliminary data.</text>
</comment>
<evidence type="ECO:0000313" key="4">
    <source>
        <dbReference type="EMBL" id="NKC66909.1"/>
    </source>
</evidence>
<dbReference type="AlphaFoldDB" id="A0A7X6I2J6"/>
<dbReference type="InterPro" id="IPR041561">
    <property type="entry name" value="PglD_N"/>
</dbReference>
<feature type="active site" description="Proton acceptor" evidence="1">
    <location>
        <position position="134"/>
    </location>
</feature>
<evidence type="ECO:0000313" key="5">
    <source>
        <dbReference type="Proteomes" id="UP000521358"/>
    </source>
</evidence>
<feature type="binding site" evidence="2">
    <location>
        <position position="164"/>
    </location>
    <ligand>
        <name>acetyl-CoA</name>
        <dbReference type="ChEBI" id="CHEBI:57288"/>
    </ligand>
</feature>
<feature type="site" description="Increases basicity of active site His" evidence="1">
    <location>
        <position position="135"/>
    </location>
</feature>
<feature type="binding site" evidence="2">
    <location>
        <position position="143"/>
    </location>
    <ligand>
        <name>acetyl-CoA</name>
        <dbReference type="ChEBI" id="CHEBI:57288"/>
    </ligand>
</feature>
<evidence type="ECO:0000259" key="3">
    <source>
        <dbReference type="Pfam" id="PF17836"/>
    </source>
</evidence>
<reference evidence="4 5" key="1">
    <citation type="submission" date="2020-03" db="EMBL/GenBank/DDBJ databases">
        <title>Bacterial samples isolated from urine from healthy bovine heifers (Gyr breed).</title>
        <authorList>
            <person name="Giannattasio-Ferraz S."/>
            <person name="Maskeri L."/>
            <person name="Penido A."/>
            <person name="Barbosa-Stancioli E.F."/>
            <person name="Putonti C."/>
        </authorList>
    </citation>
    <scope>NUCLEOTIDE SEQUENCE [LARGE SCALE GENOMIC DNA]</scope>
    <source>
        <strain evidence="4 5">UFMG-H7</strain>
    </source>
</reference>